<feature type="compositionally biased region" description="Acidic residues" evidence="1">
    <location>
        <begin position="881"/>
        <end position="894"/>
    </location>
</feature>
<feature type="compositionally biased region" description="Low complexity" evidence="1">
    <location>
        <begin position="736"/>
        <end position="763"/>
    </location>
</feature>
<organism evidence="3 4">
    <name type="scientific">Crepidotus variabilis</name>
    <dbReference type="NCBI Taxonomy" id="179855"/>
    <lineage>
        <taxon>Eukaryota</taxon>
        <taxon>Fungi</taxon>
        <taxon>Dikarya</taxon>
        <taxon>Basidiomycota</taxon>
        <taxon>Agaricomycotina</taxon>
        <taxon>Agaricomycetes</taxon>
        <taxon>Agaricomycetidae</taxon>
        <taxon>Agaricales</taxon>
        <taxon>Agaricineae</taxon>
        <taxon>Crepidotaceae</taxon>
        <taxon>Crepidotus</taxon>
    </lineage>
</organism>
<sequence>MPPPPSGSSPQSPTNPSASPSTDNNDNEPSSSRMSRDSEGYPSWLPKRPPPPAPASTFQSSMMGLHDTSPSPVEPPFVGGRKPTPRSVRIVNLQDEFAGAAENDGTFTREPTDQTRVGVNAPPRVWTRASGLPPTAFNTSEQDGFLPLPQPRFNAKNLHLQILRNPSPWMKLYFYIWPLLVFYHIPLQTFFDFNAVYTLLQVAKNPNPGSSGKNWALGAAAYIACCMAAMTSYTNFSFLQHLRYSAFVPDAADAIAPQSASDPDQDVDGSYEGSSLKQGLAETCFLYSQNTPTVALLLPRAGLSLALLLAYWTVQPLFVNSGTTNKRDRTFFREDGTLTNYARGVLIANAAWAAWRILVLIVSWLGLWFFSNQRLGGLCGPRHTWDEYEQEKTRSAFSEAASEHGAFRGGYQHNGEGDSTYGGDELAWEWRENTRMRVQDAFEFCLNRRKSRSDSLRWSAASPGPGPAHGYSYGYRSRRNRAAHQHHRRRSTKGKEPLNEKPEERRDEPFEGIEKVLAAVGFPATASPAKRGVLSKDLFAGPLSSSPTEQLPITDQPGPSSGMFATPETPKMAKRNSKDRIPGSSTAGAPLLSLPYPFSKPGSGQVSSKDLVPFPGSSQEQVVAGSKNSKASKSKSSGHTSEEESSSASGTSTGSGSGSGEGEAGAEEEEEEEEEDDDDDLGLDEEDEDDDDFASEDPSSGRGSESMSSLGHPISPGRYPFGMRRPGGAGHRRNASGVSSGMSSGPVVSSGSHGHSQSMSSSYGVGGVSVLTQSTGNRPSIDSERPRASLSQDSNASPSMPMPRRHPHPQTRNRQSYSSSGSSGAAAAALATLNMFPQPVAFPTTQPRRRADSGTGVPVDPELLYGEGIGSDIENQHEFHDDDNDEDDEDDEDEHGEREDRLGLLVPSPRASIIGGSRISLTNSSSSHNDSRSRTHSHHSSRSRHSSTRARTQSSHGSASVRERASSLGSSVRSLVTGARASLTQLDVIMRGATGPAAGLGGVGSRPRSRVNSSMARLEEDPVAEMSERGRGASGQSSGSSGSQGDVAPHPLVGRGRRVAEVEAEGYSSGGTHSRSGSESMNTENYTFGRPVLFMRPNPEGQQHAPVEEENDDEIVVMERSPRNSARNSRQNSRRGSPRQSGVPMVMRTQDGGHQGVPHSISSASFYSPQDSERTASPRRSRRSSATGDTPERSPERRGVDIPGRQRFLSPEWAASSQAQGGEPTNVSESPPDISTAAGSFVTAAPTFDGTATTTDSSGRRTVASSWDQNAPAIGMRLGNMGGMVERPGEDMGAGAAAWRVR</sequence>
<evidence type="ECO:0000313" key="4">
    <source>
        <dbReference type="Proteomes" id="UP000807306"/>
    </source>
</evidence>
<feature type="compositionally biased region" description="Polar residues" evidence="1">
    <location>
        <begin position="1160"/>
        <end position="1170"/>
    </location>
</feature>
<feature type="compositionally biased region" description="Polar residues" evidence="1">
    <location>
        <begin position="543"/>
        <end position="559"/>
    </location>
</feature>
<evidence type="ECO:0008006" key="5">
    <source>
        <dbReference type="Google" id="ProtNLM"/>
    </source>
</evidence>
<feature type="compositionally biased region" description="Basic residues" evidence="1">
    <location>
        <begin position="934"/>
        <end position="948"/>
    </location>
</feature>
<reference evidence="3" key="1">
    <citation type="submission" date="2020-11" db="EMBL/GenBank/DDBJ databases">
        <authorList>
            <consortium name="DOE Joint Genome Institute"/>
            <person name="Ahrendt S."/>
            <person name="Riley R."/>
            <person name="Andreopoulos W."/>
            <person name="Labutti K."/>
            <person name="Pangilinan J."/>
            <person name="Ruiz-Duenas F.J."/>
            <person name="Barrasa J.M."/>
            <person name="Sanchez-Garcia M."/>
            <person name="Camarero S."/>
            <person name="Miyauchi S."/>
            <person name="Serrano A."/>
            <person name="Linde D."/>
            <person name="Babiker R."/>
            <person name="Drula E."/>
            <person name="Ayuso-Fernandez I."/>
            <person name="Pacheco R."/>
            <person name="Padilla G."/>
            <person name="Ferreira P."/>
            <person name="Barriuso J."/>
            <person name="Kellner H."/>
            <person name="Castanera R."/>
            <person name="Alfaro M."/>
            <person name="Ramirez L."/>
            <person name="Pisabarro A.G."/>
            <person name="Kuo A."/>
            <person name="Tritt A."/>
            <person name="Lipzen A."/>
            <person name="He G."/>
            <person name="Yan M."/>
            <person name="Ng V."/>
            <person name="Cullen D."/>
            <person name="Martin F."/>
            <person name="Rosso M.-N."/>
            <person name="Henrissat B."/>
            <person name="Hibbett D."/>
            <person name="Martinez A.T."/>
            <person name="Grigoriev I.V."/>
        </authorList>
    </citation>
    <scope>NUCLEOTIDE SEQUENCE</scope>
    <source>
        <strain evidence="3">CBS 506.95</strain>
    </source>
</reference>
<keyword evidence="2" id="KW-1133">Transmembrane helix</keyword>
<evidence type="ECO:0000256" key="1">
    <source>
        <dbReference type="SAM" id="MobiDB-lite"/>
    </source>
</evidence>
<feature type="compositionally biased region" description="Low complexity" evidence="1">
    <location>
        <begin position="818"/>
        <end position="829"/>
    </location>
</feature>
<evidence type="ECO:0000313" key="3">
    <source>
        <dbReference type="EMBL" id="KAF9523314.1"/>
    </source>
</evidence>
<feature type="compositionally biased region" description="Basic and acidic residues" evidence="1">
    <location>
        <begin position="493"/>
        <end position="510"/>
    </location>
</feature>
<keyword evidence="2" id="KW-0472">Membrane</keyword>
<feature type="compositionally biased region" description="Polar residues" evidence="1">
    <location>
        <begin position="1070"/>
        <end position="1086"/>
    </location>
</feature>
<feature type="compositionally biased region" description="Polar residues" evidence="1">
    <location>
        <begin position="18"/>
        <end position="33"/>
    </location>
</feature>
<feature type="compositionally biased region" description="Gly residues" evidence="1">
    <location>
        <begin position="653"/>
        <end position="663"/>
    </location>
</feature>
<feature type="region of interest" description="Disordered" evidence="1">
    <location>
        <begin position="455"/>
        <end position="474"/>
    </location>
</feature>
<dbReference type="Proteomes" id="UP000807306">
    <property type="component" value="Unassembled WGS sequence"/>
</dbReference>
<keyword evidence="2" id="KW-0812">Transmembrane</keyword>
<feature type="compositionally biased region" description="Low complexity" evidence="1">
    <location>
        <begin position="624"/>
        <end position="639"/>
    </location>
</feature>
<feature type="region of interest" description="Disordered" evidence="1">
    <location>
        <begin position="1"/>
        <end position="85"/>
    </location>
</feature>
<accession>A0A9P6E6L0</accession>
<feature type="compositionally biased region" description="Basic residues" evidence="1">
    <location>
        <begin position="479"/>
        <end position="492"/>
    </location>
</feature>
<feature type="compositionally biased region" description="Polar residues" evidence="1">
    <location>
        <begin position="1215"/>
        <end position="1229"/>
    </location>
</feature>
<keyword evidence="4" id="KW-1185">Reference proteome</keyword>
<gene>
    <name evidence="3" type="ORF">CPB83DRAFT_887000</name>
</gene>
<dbReference type="EMBL" id="MU157920">
    <property type="protein sequence ID" value="KAF9523314.1"/>
    <property type="molecule type" value="Genomic_DNA"/>
</dbReference>
<name>A0A9P6E6L0_9AGAR</name>
<feature type="compositionally biased region" description="Low complexity" evidence="1">
    <location>
        <begin position="696"/>
        <end position="711"/>
    </location>
</feature>
<feature type="compositionally biased region" description="Low complexity" evidence="1">
    <location>
        <begin position="917"/>
        <end position="928"/>
    </location>
</feature>
<feature type="compositionally biased region" description="Low complexity" evidence="1">
    <location>
        <begin position="8"/>
        <end position="17"/>
    </location>
</feature>
<feature type="transmembrane region" description="Helical" evidence="2">
    <location>
        <begin position="215"/>
        <end position="236"/>
    </location>
</feature>
<feature type="compositionally biased region" description="Acidic residues" evidence="1">
    <location>
        <begin position="664"/>
        <end position="695"/>
    </location>
</feature>
<evidence type="ECO:0000256" key="2">
    <source>
        <dbReference type="SAM" id="Phobius"/>
    </source>
</evidence>
<feature type="compositionally biased region" description="Basic and acidic residues" evidence="1">
    <location>
        <begin position="1190"/>
        <end position="1200"/>
    </location>
</feature>
<proteinExistence type="predicted"/>
<feature type="region of interest" description="Disordered" evidence="1">
    <location>
        <begin position="995"/>
        <end position="1302"/>
    </location>
</feature>
<feature type="transmembrane region" description="Helical" evidence="2">
    <location>
        <begin position="353"/>
        <end position="371"/>
    </location>
</feature>
<feature type="compositionally biased region" description="Low complexity" evidence="1">
    <location>
        <begin position="1034"/>
        <end position="1045"/>
    </location>
</feature>
<feature type="region of interest" description="Disordered" evidence="1">
    <location>
        <begin position="541"/>
        <end position="974"/>
    </location>
</feature>
<comment type="caution">
    <text evidence="3">The sequence shown here is derived from an EMBL/GenBank/DDBJ whole genome shotgun (WGS) entry which is preliminary data.</text>
</comment>
<feature type="region of interest" description="Disordered" evidence="1">
    <location>
        <begin position="479"/>
        <end position="510"/>
    </location>
</feature>
<dbReference type="OrthoDB" id="2575061at2759"/>
<feature type="transmembrane region" description="Helical" evidence="2">
    <location>
        <begin position="172"/>
        <end position="191"/>
    </location>
</feature>
<feature type="compositionally biased region" description="Polar residues" evidence="1">
    <location>
        <begin position="771"/>
        <end position="780"/>
    </location>
</feature>
<protein>
    <recommendedName>
        <fullName evidence="5">Proteophosphoglycan ppg4</fullName>
    </recommendedName>
</protein>